<dbReference type="SUPFAM" id="SSF55961">
    <property type="entry name" value="Bet v1-like"/>
    <property type="match status" value="1"/>
</dbReference>
<evidence type="ECO:0000259" key="6">
    <source>
        <dbReference type="PROSITE" id="PS51296"/>
    </source>
</evidence>
<dbReference type="STRING" id="29435.SAMN05216588_113139"/>
<dbReference type="Gene3D" id="3.90.380.10">
    <property type="entry name" value="Naphthalene 1,2-dioxygenase Alpha Subunit, Chain A, domain 1"/>
    <property type="match status" value="1"/>
</dbReference>
<dbReference type="AlphaFoldDB" id="A0A1G8J152"/>
<keyword evidence="1" id="KW-0001">2Fe-2S</keyword>
<dbReference type="Pfam" id="PF19112">
    <property type="entry name" value="VanA_C"/>
    <property type="match status" value="1"/>
</dbReference>
<evidence type="ECO:0000256" key="4">
    <source>
        <dbReference type="ARBA" id="ARBA00023004"/>
    </source>
</evidence>
<gene>
    <name evidence="7" type="ORF">SAMN05216588_113139</name>
</gene>
<dbReference type="PANTHER" id="PTHR21266:SF57">
    <property type="entry name" value="3-CHLOROBENZOATE-3,4-DIOXYGENASE"/>
    <property type="match status" value="1"/>
</dbReference>
<dbReference type="RefSeq" id="WP_084307276.1">
    <property type="nucleotide sequence ID" value="NZ_FNDG01000013.1"/>
</dbReference>
<reference evidence="7 8" key="1">
    <citation type="submission" date="2016-10" db="EMBL/GenBank/DDBJ databases">
        <authorList>
            <person name="de Groot N.N."/>
        </authorList>
    </citation>
    <scope>NUCLEOTIDE SEQUENCE [LARGE SCALE GENOMIC DNA]</scope>
    <source>
        <strain evidence="7 8">LMG 18387</strain>
    </source>
</reference>
<dbReference type="EMBL" id="FNDG01000013">
    <property type="protein sequence ID" value="SDI24772.1"/>
    <property type="molecule type" value="Genomic_DNA"/>
</dbReference>
<keyword evidence="7" id="KW-0808">Transferase</keyword>
<dbReference type="InterPro" id="IPR036922">
    <property type="entry name" value="Rieske_2Fe-2S_sf"/>
</dbReference>
<dbReference type="PROSITE" id="PS51296">
    <property type="entry name" value="RIESKE"/>
    <property type="match status" value="1"/>
</dbReference>
<feature type="domain" description="Rieske" evidence="6">
    <location>
        <begin position="25"/>
        <end position="127"/>
    </location>
</feature>
<sequence length="345" mass="38492">MSDDIQVPLHCTFEQADWQLLAKNWYPVAPSDDVASTPYKAMLLDEPLVLYRTQGALVVARDVCPHRGVPLTMGTGSSEGVVCPYHGLRFGVAGKCNRIPASPNQKIPEKMRLRTYPAVERYGLVWVCLNTGLTPADADIPVMPNWDLPDFQQILCPSVDIAAFAGRQMEGFLDVAHFGWVHLETFGDPENVEVPAYTSASTEKGFEAVYISDVSNYPIGVEADIAQGFLWKRHFEVHLPFTATLTVHFPDDGRLVIMNAASPVSAKMTRLFCPIAKNFDKHIPVEDIHAFNLKVFDEDRVLVEAQKPECLPLDPLLEVHIPADRSSIAYRRGLRDQGLSTFFLR</sequence>
<keyword evidence="7" id="KW-0489">Methyltransferase</keyword>
<evidence type="ECO:0000256" key="1">
    <source>
        <dbReference type="ARBA" id="ARBA00022714"/>
    </source>
</evidence>
<dbReference type="GO" id="GO:0032259">
    <property type="term" value="P:methylation"/>
    <property type="evidence" value="ECO:0007669"/>
    <property type="project" value="UniProtKB-KW"/>
</dbReference>
<dbReference type="Gene3D" id="2.102.10.10">
    <property type="entry name" value="Rieske [2Fe-2S] iron-sulphur domain"/>
    <property type="match status" value="1"/>
</dbReference>
<evidence type="ECO:0000256" key="2">
    <source>
        <dbReference type="ARBA" id="ARBA00022723"/>
    </source>
</evidence>
<dbReference type="SUPFAM" id="SSF50022">
    <property type="entry name" value="ISP domain"/>
    <property type="match status" value="1"/>
</dbReference>
<name>A0A1G8J152_9GAMM</name>
<keyword evidence="4" id="KW-0408">Iron</keyword>
<dbReference type="Pfam" id="PF00355">
    <property type="entry name" value="Rieske"/>
    <property type="match status" value="1"/>
</dbReference>
<accession>A0A1G8J152</accession>
<evidence type="ECO:0000313" key="8">
    <source>
        <dbReference type="Proteomes" id="UP000198606"/>
    </source>
</evidence>
<protein>
    <submittedName>
        <fullName evidence="7">Vanillate O-demethylase monooxygenase subunit</fullName>
    </submittedName>
</protein>
<dbReference type="GO" id="GO:0051537">
    <property type="term" value="F:2 iron, 2 sulfur cluster binding"/>
    <property type="evidence" value="ECO:0007669"/>
    <property type="project" value="UniProtKB-KW"/>
</dbReference>
<dbReference type="GO" id="GO:0008168">
    <property type="term" value="F:methyltransferase activity"/>
    <property type="evidence" value="ECO:0007669"/>
    <property type="project" value="UniProtKB-KW"/>
</dbReference>
<evidence type="ECO:0000256" key="3">
    <source>
        <dbReference type="ARBA" id="ARBA00023002"/>
    </source>
</evidence>
<evidence type="ECO:0000256" key="5">
    <source>
        <dbReference type="ARBA" id="ARBA00023014"/>
    </source>
</evidence>
<organism evidence="7 8">
    <name type="scientific">Phytopseudomonas flavescens</name>
    <dbReference type="NCBI Taxonomy" id="29435"/>
    <lineage>
        <taxon>Bacteria</taxon>
        <taxon>Pseudomonadati</taxon>
        <taxon>Pseudomonadota</taxon>
        <taxon>Gammaproteobacteria</taxon>
        <taxon>Pseudomonadales</taxon>
        <taxon>Pseudomonadaceae</taxon>
        <taxon>Phytopseudomonas</taxon>
    </lineage>
</organism>
<dbReference type="GO" id="GO:0004497">
    <property type="term" value="F:monooxygenase activity"/>
    <property type="evidence" value="ECO:0007669"/>
    <property type="project" value="UniProtKB-KW"/>
</dbReference>
<proteinExistence type="predicted"/>
<dbReference type="PANTHER" id="PTHR21266">
    <property type="entry name" value="IRON-SULFUR DOMAIN CONTAINING PROTEIN"/>
    <property type="match status" value="1"/>
</dbReference>
<keyword evidence="3" id="KW-0560">Oxidoreductase</keyword>
<keyword evidence="7" id="KW-0503">Monooxygenase</keyword>
<keyword evidence="5" id="KW-0411">Iron-sulfur</keyword>
<dbReference type="InterPro" id="IPR044043">
    <property type="entry name" value="VanA_C_cat"/>
</dbReference>
<evidence type="ECO:0000313" key="7">
    <source>
        <dbReference type="EMBL" id="SDI24772.1"/>
    </source>
</evidence>
<dbReference type="Proteomes" id="UP000198606">
    <property type="component" value="Unassembled WGS sequence"/>
</dbReference>
<dbReference type="InterPro" id="IPR050584">
    <property type="entry name" value="Cholesterol_7-desaturase"/>
</dbReference>
<dbReference type="InterPro" id="IPR017941">
    <property type="entry name" value="Rieske_2Fe-2S"/>
</dbReference>
<keyword evidence="2" id="KW-0479">Metal-binding</keyword>
<dbReference type="GO" id="GO:0046872">
    <property type="term" value="F:metal ion binding"/>
    <property type="evidence" value="ECO:0007669"/>
    <property type="project" value="UniProtKB-KW"/>
</dbReference>